<name>A0A1V9VDY7_9BACT</name>
<accession>A0A1V9VDY7</accession>
<evidence type="ECO:0000259" key="8">
    <source>
        <dbReference type="Pfam" id="PF01850"/>
    </source>
</evidence>
<dbReference type="PANTHER" id="PTHR33653">
    <property type="entry name" value="RIBONUCLEASE VAPC2"/>
    <property type="match status" value="1"/>
</dbReference>
<comment type="cofactor">
    <cofactor evidence="1">
        <name>Mg(2+)</name>
        <dbReference type="ChEBI" id="CHEBI:18420"/>
    </cofactor>
</comment>
<evidence type="ECO:0000256" key="5">
    <source>
        <dbReference type="ARBA" id="ARBA00022801"/>
    </source>
</evidence>
<protein>
    <submittedName>
        <fullName evidence="9">VapC toxin family PIN domain ribonuclease</fullName>
    </submittedName>
</protein>
<dbReference type="Proteomes" id="UP000192599">
    <property type="component" value="Unassembled WGS sequence"/>
</dbReference>
<dbReference type="AlphaFoldDB" id="A0A1V9VDY7"/>
<organism evidence="9 10">
    <name type="scientific">Aliarcobacter cryaerophilus</name>
    <dbReference type="NCBI Taxonomy" id="28198"/>
    <lineage>
        <taxon>Bacteria</taxon>
        <taxon>Pseudomonadati</taxon>
        <taxon>Campylobacterota</taxon>
        <taxon>Epsilonproteobacteria</taxon>
        <taxon>Campylobacterales</taxon>
        <taxon>Arcobacteraceae</taxon>
        <taxon>Aliarcobacter</taxon>
    </lineage>
</organism>
<evidence type="ECO:0000256" key="1">
    <source>
        <dbReference type="ARBA" id="ARBA00001946"/>
    </source>
</evidence>
<dbReference type="SUPFAM" id="SSF88723">
    <property type="entry name" value="PIN domain-like"/>
    <property type="match status" value="1"/>
</dbReference>
<keyword evidence="6" id="KW-0460">Magnesium</keyword>
<evidence type="ECO:0000256" key="6">
    <source>
        <dbReference type="ARBA" id="ARBA00022842"/>
    </source>
</evidence>
<proteinExistence type="inferred from homology"/>
<dbReference type="GO" id="GO:0016787">
    <property type="term" value="F:hydrolase activity"/>
    <property type="evidence" value="ECO:0007669"/>
    <property type="project" value="UniProtKB-KW"/>
</dbReference>
<evidence type="ECO:0000256" key="7">
    <source>
        <dbReference type="ARBA" id="ARBA00038093"/>
    </source>
</evidence>
<dbReference type="CDD" id="cd18741">
    <property type="entry name" value="PIN_VapC4-5_FitB-like"/>
    <property type="match status" value="1"/>
</dbReference>
<keyword evidence="3" id="KW-0540">Nuclease</keyword>
<dbReference type="EMBL" id="LNTC01000008">
    <property type="protein sequence ID" value="OQR42144.1"/>
    <property type="molecule type" value="Genomic_DNA"/>
</dbReference>
<keyword evidence="4" id="KW-0479">Metal-binding</keyword>
<sequence length="121" mass="14014">MEVILDTNILIEILKNNEETIELVQKFNTHYISVISAMELYYGAFNKTELNKLKKFVELFNIININEEISDLSKKLVFDYAKSHSLDIPDSLIAATAIINNINLLSYNKKDFKFINNLKLL</sequence>
<dbReference type="GO" id="GO:0046872">
    <property type="term" value="F:metal ion binding"/>
    <property type="evidence" value="ECO:0007669"/>
    <property type="project" value="UniProtKB-KW"/>
</dbReference>
<reference evidence="9 10" key="1">
    <citation type="submission" date="2017-04" db="EMBL/GenBank/DDBJ databases">
        <title>Accumulation and expression of multiple antibiotic resistance genes in Arcobacter cryaerophilus that thrives in sewage.</title>
        <authorList>
            <person name="Millar J.A."/>
            <person name="Raghavan R."/>
        </authorList>
    </citation>
    <scope>NUCLEOTIDE SEQUENCE [LARGE SCALE GENOMIC DNA]</scope>
    <source>
        <strain evidence="9 10">AZT-1</strain>
    </source>
</reference>
<dbReference type="Gene3D" id="3.40.50.1010">
    <property type="entry name" value="5'-nuclease"/>
    <property type="match status" value="1"/>
</dbReference>
<dbReference type="InterPro" id="IPR002716">
    <property type="entry name" value="PIN_dom"/>
</dbReference>
<gene>
    <name evidence="9" type="ORF">AS859_01440</name>
</gene>
<feature type="domain" description="PIN" evidence="8">
    <location>
        <begin position="3"/>
        <end position="112"/>
    </location>
</feature>
<keyword evidence="2" id="KW-1277">Toxin-antitoxin system</keyword>
<dbReference type="GO" id="GO:0004518">
    <property type="term" value="F:nuclease activity"/>
    <property type="evidence" value="ECO:0007669"/>
    <property type="project" value="UniProtKB-KW"/>
</dbReference>
<evidence type="ECO:0000256" key="2">
    <source>
        <dbReference type="ARBA" id="ARBA00022649"/>
    </source>
</evidence>
<comment type="caution">
    <text evidence="9">The sequence shown here is derived from an EMBL/GenBank/DDBJ whole genome shotgun (WGS) entry which is preliminary data.</text>
</comment>
<evidence type="ECO:0000313" key="10">
    <source>
        <dbReference type="Proteomes" id="UP000192599"/>
    </source>
</evidence>
<dbReference type="InterPro" id="IPR029060">
    <property type="entry name" value="PIN-like_dom_sf"/>
</dbReference>
<evidence type="ECO:0000313" key="9">
    <source>
        <dbReference type="EMBL" id="OQR42144.1"/>
    </source>
</evidence>
<dbReference type="InterPro" id="IPR050556">
    <property type="entry name" value="Type_II_TA_system_RNase"/>
</dbReference>
<evidence type="ECO:0000256" key="4">
    <source>
        <dbReference type="ARBA" id="ARBA00022723"/>
    </source>
</evidence>
<evidence type="ECO:0000256" key="3">
    <source>
        <dbReference type="ARBA" id="ARBA00022722"/>
    </source>
</evidence>
<dbReference type="Pfam" id="PF01850">
    <property type="entry name" value="PIN"/>
    <property type="match status" value="1"/>
</dbReference>
<dbReference type="PANTHER" id="PTHR33653:SF1">
    <property type="entry name" value="RIBONUCLEASE VAPC2"/>
    <property type="match status" value="1"/>
</dbReference>
<comment type="similarity">
    <text evidence="7">Belongs to the PINc/VapC protein family.</text>
</comment>
<dbReference type="RefSeq" id="WP_081560314.1">
    <property type="nucleotide sequence ID" value="NZ_JAMXDV010000001.1"/>
</dbReference>
<keyword evidence="5" id="KW-0378">Hydrolase</keyword>